<protein>
    <recommendedName>
        <fullName evidence="11">Oligopeptide transporter</fullName>
    </recommendedName>
</protein>
<dbReference type="PANTHER" id="PTHR31645">
    <property type="entry name" value="OLIGOPEPTIDE TRANSPORTER YGL114W-RELATED"/>
    <property type="match status" value="1"/>
</dbReference>
<feature type="transmembrane region" description="Helical" evidence="8">
    <location>
        <begin position="48"/>
        <end position="66"/>
    </location>
</feature>
<keyword evidence="6 8" id="KW-0472">Membrane</keyword>
<evidence type="ECO:0000313" key="10">
    <source>
        <dbReference type="Proteomes" id="UP000769157"/>
    </source>
</evidence>
<evidence type="ECO:0008006" key="11">
    <source>
        <dbReference type="Google" id="ProtNLM"/>
    </source>
</evidence>
<feature type="transmembrane region" description="Helical" evidence="8">
    <location>
        <begin position="438"/>
        <end position="458"/>
    </location>
</feature>
<reference evidence="9" key="1">
    <citation type="journal article" date="2021" name="Open Biol.">
        <title>Shared evolutionary footprints suggest mitochondrial oxidative damage underlies multiple complex I losses in fungi.</title>
        <authorList>
            <person name="Schikora-Tamarit M.A."/>
            <person name="Marcet-Houben M."/>
            <person name="Nosek J."/>
            <person name="Gabaldon T."/>
        </authorList>
    </citation>
    <scope>NUCLEOTIDE SEQUENCE</scope>
    <source>
        <strain evidence="9">CBS6075</strain>
    </source>
</reference>
<evidence type="ECO:0000256" key="5">
    <source>
        <dbReference type="ARBA" id="ARBA00022989"/>
    </source>
</evidence>
<dbReference type="GO" id="GO:0000329">
    <property type="term" value="C:fungal-type vacuole membrane"/>
    <property type="evidence" value="ECO:0007669"/>
    <property type="project" value="TreeGrafter"/>
</dbReference>
<feature type="transmembrane region" description="Helical" evidence="8">
    <location>
        <begin position="328"/>
        <end position="350"/>
    </location>
</feature>
<feature type="transmembrane region" description="Helical" evidence="8">
    <location>
        <begin position="687"/>
        <end position="710"/>
    </location>
</feature>
<evidence type="ECO:0000313" key="9">
    <source>
        <dbReference type="EMBL" id="KAH3665739.1"/>
    </source>
</evidence>
<dbReference type="InterPro" id="IPR045035">
    <property type="entry name" value="YSL-like"/>
</dbReference>
<feature type="transmembrane region" description="Helical" evidence="8">
    <location>
        <begin position="87"/>
        <end position="108"/>
    </location>
</feature>
<keyword evidence="4 8" id="KW-0812">Transmembrane</keyword>
<feature type="transmembrane region" description="Helical" evidence="8">
    <location>
        <begin position="128"/>
        <end position="149"/>
    </location>
</feature>
<dbReference type="Proteomes" id="UP000769157">
    <property type="component" value="Unassembled WGS sequence"/>
</dbReference>
<evidence type="ECO:0000256" key="3">
    <source>
        <dbReference type="ARBA" id="ARBA00022448"/>
    </source>
</evidence>
<dbReference type="RefSeq" id="XP_046060943.1">
    <property type="nucleotide sequence ID" value="XM_046204950.1"/>
</dbReference>
<reference evidence="9" key="2">
    <citation type="submission" date="2021-01" db="EMBL/GenBank/DDBJ databases">
        <authorList>
            <person name="Schikora-Tamarit M.A."/>
        </authorList>
    </citation>
    <scope>NUCLEOTIDE SEQUENCE</scope>
    <source>
        <strain evidence="9">CBS6075</strain>
    </source>
</reference>
<keyword evidence="10" id="KW-1185">Reference proteome</keyword>
<dbReference type="EMBL" id="JAEUBE010000295">
    <property type="protein sequence ID" value="KAH3665739.1"/>
    <property type="molecule type" value="Genomic_DNA"/>
</dbReference>
<dbReference type="GO" id="GO:0035673">
    <property type="term" value="F:oligopeptide transmembrane transporter activity"/>
    <property type="evidence" value="ECO:0007669"/>
    <property type="project" value="InterPro"/>
</dbReference>
<dbReference type="InterPro" id="IPR004813">
    <property type="entry name" value="OPT"/>
</dbReference>
<evidence type="ECO:0000256" key="8">
    <source>
        <dbReference type="SAM" id="Phobius"/>
    </source>
</evidence>
<evidence type="ECO:0000256" key="6">
    <source>
        <dbReference type="ARBA" id="ARBA00023136"/>
    </source>
</evidence>
<gene>
    <name evidence="9" type="ORF">OGAPHI_003927</name>
</gene>
<accession>A0A9P8P6A6</accession>
<proteinExistence type="inferred from homology"/>
<dbReference type="PANTHER" id="PTHR31645:SF0">
    <property type="entry name" value="OLIGOPEPTIDE TRANSPORTER YGL114W-RELATED"/>
    <property type="match status" value="1"/>
</dbReference>
<evidence type="ECO:0000256" key="2">
    <source>
        <dbReference type="ARBA" id="ARBA00008807"/>
    </source>
</evidence>
<dbReference type="NCBIfam" id="TIGR00728">
    <property type="entry name" value="OPT_sfam"/>
    <property type="match status" value="1"/>
</dbReference>
<name>A0A9P8P6A6_9ASCO</name>
<feature type="transmembrane region" description="Helical" evidence="8">
    <location>
        <begin position="22"/>
        <end position="42"/>
    </location>
</feature>
<evidence type="ECO:0000256" key="7">
    <source>
        <dbReference type="SAM" id="MobiDB-lite"/>
    </source>
</evidence>
<sequence length="718" mass="77700">MPITAKLPNDMPWDAKAALPQVTFRSTVAGLLIGSIILVSNFQFGLQTGWVSMMSLPSALLGFSIFRSLQSRLHCQFTDVENVFVQSVSVAVATGPLAYGFVGIIPAIEKLMTDSESGYESGIDLQPLWKLTVWALGLAFFGVFFAVPLRRQFIIKEKLPFPSGSATATLISVFHGTTINVESKPALAVQPAPQEQLEPVLEPTTTPNNVTIVESQDLCQLQQLETYQTNIKLLISTASVSSVYTIFGYFVPQIKSIPILGSNLSKSYMINFQPSPSYIGQGMIMGFATTAYMMVGMVLGWCVLSPLAQKMGWAPGPVDDWKDGAEGWIMWISLAIMISDSIVSFVVIVFKSLYSLYYSDSSSSSETPTDPNFADEIERLIDENEPPSDEDVSNSTYHGGNSADNVKISAPPSLVASDLTDRSTYVDLDESHQVSTTVTVVGLIVSSLACVVCTKIVFGPVIPLYAIVTAIVLSLFLSVLGVRALGETDLNPVSGIGKLSQLIFALIIPKSQPGAILINLISGAISEAATQQAGDLMQDLKTGYLLGASPKAQFVAQIYGSLFSVVLSAIMYKLYNTIYEIPNQMFKIPTAIIWIDCARLVNGSGLPPRVFEFAVVLGILFAIISFAKNTISPESKWHKYLIYLPSGVPVGIGIYNIPSFTLARFVGGLLSYVWLQKMALGNSDARVRLIIFSSGLVLGEGLFSVMNMILTSLNVPHL</sequence>
<dbReference type="OrthoDB" id="627262at2759"/>
<comment type="similarity">
    <text evidence="2">Belongs to the oligopeptide OPT transporter family.</text>
</comment>
<dbReference type="Pfam" id="PF03169">
    <property type="entry name" value="OPT"/>
    <property type="match status" value="1"/>
</dbReference>
<organism evidence="9 10">
    <name type="scientific">Ogataea philodendri</name>
    <dbReference type="NCBI Taxonomy" id="1378263"/>
    <lineage>
        <taxon>Eukaryota</taxon>
        <taxon>Fungi</taxon>
        <taxon>Dikarya</taxon>
        <taxon>Ascomycota</taxon>
        <taxon>Saccharomycotina</taxon>
        <taxon>Pichiomycetes</taxon>
        <taxon>Pichiales</taxon>
        <taxon>Pichiaceae</taxon>
        <taxon>Ogataea</taxon>
    </lineage>
</organism>
<feature type="transmembrane region" description="Helical" evidence="8">
    <location>
        <begin position="554"/>
        <end position="572"/>
    </location>
</feature>
<feature type="compositionally biased region" description="Acidic residues" evidence="7">
    <location>
        <begin position="383"/>
        <end position="392"/>
    </location>
</feature>
<feature type="region of interest" description="Disordered" evidence="7">
    <location>
        <begin position="383"/>
        <end position="409"/>
    </location>
</feature>
<dbReference type="AlphaFoldDB" id="A0A9P8P6A6"/>
<feature type="transmembrane region" description="Helical" evidence="8">
    <location>
        <begin position="652"/>
        <end position="675"/>
    </location>
</feature>
<evidence type="ECO:0000256" key="1">
    <source>
        <dbReference type="ARBA" id="ARBA00004141"/>
    </source>
</evidence>
<comment type="caution">
    <text evidence="9">The sequence shown here is derived from an EMBL/GenBank/DDBJ whole genome shotgun (WGS) entry which is preliminary data.</text>
</comment>
<feature type="transmembrane region" description="Helical" evidence="8">
    <location>
        <begin position="464"/>
        <end position="485"/>
    </location>
</feature>
<keyword evidence="3" id="KW-0813">Transport</keyword>
<feature type="compositionally biased region" description="Polar residues" evidence="7">
    <location>
        <begin position="393"/>
        <end position="404"/>
    </location>
</feature>
<dbReference type="GeneID" id="70235892"/>
<evidence type="ECO:0000256" key="4">
    <source>
        <dbReference type="ARBA" id="ARBA00022692"/>
    </source>
</evidence>
<keyword evidence="5 8" id="KW-1133">Transmembrane helix</keyword>
<feature type="transmembrane region" description="Helical" evidence="8">
    <location>
        <begin position="613"/>
        <end position="632"/>
    </location>
</feature>
<comment type="subcellular location">
    <subcellularLocation>
        <location evidence="1">Membrane</location>
        <topology evidence="1">Multi-pass membrane protein</topology>
    </subcellularLocation>
</comment>
<feature type="transmembrane region" description="Helical" evidence="8">
    <location>
        <begin position="284"/>
        <end position="308"/>
    </location>
</feature>